<dbReference type="Gene3D" id="3.90.550.10">
    <property type="entry name" value="Spore Coat Polysaccharide Biosynthesis Protein SpsA, Chain A"/>
    <property type="match status" value="1"/>
</dbReference>
<sequence>MRSFTEGGFGRMRTHIRTKLKARVIGEIGNFLLLSSQGEEERQVGLIVLRAALELVPYDREVKKWRRNCVQALILQQKDDEALSLLSKWKDTDNVDRGYLRAELKNPYRFGAGARNDKADFDQWSDNFNRRFIVDGISPVTLELSDKKPFDRLTATADRAQVASNGSGPIVSVVMTSFRPSRDELETSVRSILRQTVQELELIIVDDASGPEYQDLFQEVASWDSRIRIETMPENVGTYVCRNRGLMLAEGEFYTGQDDDDWSHPQRIEHQLRQMIDAPETVACRVSAVRCAENLGRVFLGYSYRSGNASSLMVRTALMRELGGFIPVRKAADTELARRIEIATGREVVTIDKPLTIVRILSDSLSRSDFSAGWSHPTRDSFKSAYSLWHSNSDASELQLDLANQKFVPVFSPQRIRGGNRDEEATYDVVLAGDWKKFGGPQKSMLEELNALLSGGYRVAVMHMEAARFMSTRSGNLNEPIQSLLNNGQVDQIFYDDDAVVRLLVLRYPPILQFPPDAPSNLKVNKMVVLANQAPSELDGSDIRYLVPDCAENARSMFDTDVLWAPQGPQVRKAIEPFLDESELSSFDLPGIVNPSEWRKGTINFTGRGDVVIGRHSRDDLMKWPELPEDLLAAYPPSKGIKVRAMGGERYATENPGSKERAV</sequence>
<dbReference type="EMBL" id="NSGP01000021">
    <property type="protein sequence ID" value="PAT09082.1"/>
    <property type="molecule type" value="Genomic_DNA"/>
</dbReference>
<proteinExistence type="inferred from homology"/>
<dbReference type="GO" id="GO:0016757">
    <property type="term" value="F:glycosyltransferase activity"/>
    <property type="evidence" value="ECO:0007669"/>
    <property type="project" value="UniProtKB-KW"/>
</dbReference>
<dbReference type="AlphaFoldDB" id="A0AB36RHU2"/>
<evidence type="ECO:0000256" key="1">
    <source>
        <dbReference type="ARBA" id="ARBA00006739"/>
    </source>
</evidence>
<evidence type="ECO:0000256" key="2">
    <source>
        <dbReference type="ARBA" id="ARBA00022676"/>
    </source>
</evidence>
<dbReference type="PANTHER" id="PTHR43685:SF5">
    <property type="entry name" value="GLYCOSYLTRANSFERASE EPSE-RELATED"/>
    <property type="match status" value="1"/>
</dbReference>
<organism evidence="5 6">
    <name type="scientific">Corynebacterium hadale</name>
    <dbReference type="NCBI Taxonomy" id="2026255"/>
    <lineage>
        <taxon>Bacteria</taxon>
        <taxon>Bacillati</taxon>
        <taxon>Actinomycetota</taxon>
        <taxon>Actinomycetes</taxon>
        <taxon>Mycobacteriales</taxon>
        <taxon>Corynebacteriaceae</taxon>
        <taxon>Corynebacterium</taxon>
    </lineage>
</organism>
<feature type="domain" description="Glycosyltransferase 2-like" evidence="4">
    <location>
        <begin position="172"/>
        <end position="286"/>
    </location>
</feature>
<dbReference type="CDD" id="cd00761">
    <property type="entry name" value="Glyco_tranf_GTA_type"/>
    <property type="match status" value="1"/>
</dbReference>
<dbReference type="SUPFAM" id="SSF53448">
    <property type="entry name" value="Nucleotide-diphospho-sugar transferases"/>
    <property type="match status" value="1"/>
</dbReference>
<gene>
    <name evidence="5" type="ORF">CKJ80_11220</name>
</gene>
<keyword evidence="3" id="KW-0808">Transferase</keyword>
<evidence type="ECO:0000259" key="4">
    <source>
        <dbReference type="Pfam" id="PF00535"/>
    </source>
</evidence>
<evidence type="ECO:0000256" key="3">
    <source>
        <dbReference type="ARBA" id="ARBA00022679"/>
    </source>
</evidence>
<accession>A0AB36RHU2</accession>
<keyword evidence="2" id="KW-0328">Glycosyltransferase</keyword>
<reference evidence="5 6" key="1">
    <citation type="submission" date="2017-08" db="EMBL/GenBank/DDBJ databases">
        <title>Whole genome sequences of 6 clinical strains closest to Corynebacterium imitans.</title>
        <authorList>
            <person name="Bernier A.-M."/>
            <person name="Burdz T."/>
            <person name="Bernard K."/>
        </authorList>
    </citation>
    <scope>NUCLEOTIDE SEQUENCE [LARGE SCALE GENOMIC DNA]</scope>
    <source>
        <strain evidence="5 6">NML92-0415</strain>
    </source>
</reference>
<evidence type="ECO:0000313" key="5">
    <source>
        <dbReference type="EMBL" id="PAT09082.1"/>
    </source>
</evidence>
<dbReference type="InterPro" id="IPR001173">
    <property type="entry name" value="Glyco_trans_2-like"/>
</dbReference>
<name>A0AB36RHU2_9CORY</name>
<dbReference type="Pfam" id="PF00535">
    <property type="entry name" value="Glycos_transf_2"/>
    <property type="match status" value="1"/>
</dbReference>
<dbReference type="PANTHER" id="PTHR43685">
    <property type="entry name" value="GLYCOSYLTRANSFERASE"/>
    <property type="match status" value="1"/>
</dbReference>
<comment type="caution">
    <text evidence="5">The sequence shown here is derived from an EMBL/GenBank/DDBJ whole genome shotgun (WGS) entry which is preliminary data.</text>
</comment>
<protein>
    <recommendedName>
        <fullName evidence="4">Glycosyltransferase 2-like domain-containing protein</fullName>
    </recommendedName>
</protein>
<dbReference type="Proteomes" id="UP000218041">
    <property type="component" value="Unassembled WGS sequence"/>
</dbReference>
<evidence type="ECO:0000313" key="6">
    <source>
        <dbReference type="Proteomes" id="UP000218041"/>
    </source>
</evidence>
<dbReference type="InterPro" id="IPR050834">
    <property type="entry name" value="Glycosyltransf_2"/>
</dbReference>
<comment type="similarity">
    <text evidence="1">Belongs to the glycosyltransferase 2 family.</text>
</comment>
<dbReference type="InterPro" id="IPR029044">
    <property type="entry name" value="Nucleotide-diphossugar_trans"/>
</dbReference>